<reference evidence="4" key="1">
    <citation type="submission" date="2016-10" db="EMBL/GenBank/DDBJ databases">
        <authorList>
            <person name="Varghese N."/>
            <person name="Submissions S."/>
        </authorList>
    </citation>
    <scope>NUCLEOTIDE SEQUENCE [LARGE SCALE GENOMIC DNA]</scope>
    <source>
        <strain evidence="4">GAS369</strain>
    </source>
</reference>
<evidence type="ECO:0000313" key="4">
    <source>
        <dbReference type="Proteomes" id="UP000243904"/>
    </source>
</evidence>
<accession>A0A1H2BQ39</accession>
<dbReference type="Proteomes" id="UP000243904">
    <property type="component" value="Chromosome I"/>
</dbReference>
<evidence type="ECO:0000256" key="1">
    <source>
        <dbReference type="SAM" id="SignalP"/>
    </source>
</evidence>
<dbReference type="PANTHER" id="PTHR43798:SF33">
    <property type="entry name" value="HYDROLASE, PUTATIVE (AFU_ORTHOLOGUE AFUA_2G14860)-RELATED"/>
    <property type="match status" value="1"/>
</dbReference>
<dbReference type="SUPFAM" id="SSF53474">
    <property type="entry name" value="alpha/beta-Hydrolases"/>
    <property type="match status" value="1"/>
</dbReference>
<feature type="signal peptide" evidence="1">
    <location>
        <begin position="1"/>
        <end position="30"/>
    </location>
</feature>
<name>A0A1H2BQ39_9BRAD</name>
<dbReference type="InterPro" id="IPR029058">
    <property type="entry name" value="AB_hydrolase_fold"/>
</dbReference>
<keyword evidence="1" id="KW-0732">Signal</keyword>
<sequence>MPNIMPNISWRLALAGVAMSTVLISASVQAAPKLESKDVMIPSGDPGIELFVRNKHPVGMQKFSSDRILIFVHGATYPAETAFDLPIEGVSMMDLIAQRGFDVYLVDVRGYGRSTRPPEMNQPPEANKPITSTETAAHDLGAAVDYILKKRGVSKIDVMGWSWGTSIAGMYTSEHNAKVDRLVLYAPQWIRTEPQAPAAANAPPLGAYRLVSKDSAKARWLKGVAEDKQATLIPPGVFDAWADATWATDPESSKHSPPMLRAPNGVFDDNLKYWSAGKAQYDPGKITVPTLLLHAEWDADLPSYLAQAYFKQLTNTPYKRLIELSEGTHTVMMEKNRMQFFHELMGFLDEEKPLALK</sequence>
<keyword evidence="3" id="KW-0378">Hydrolase</keyword>
<dbReference type="GO" id="GO:0016020">
    <property type="term" value="C:membrane"/>
    <property type="evidence" value="ECO:0007669"/>
    <property type="project" value="TreeGrafter"/>
</dbReference>
<dbReference type="AlphaFoldDB" id="A0A1H2BQ39"/>
<dbReference type="EMBL" id="LT629750">
    <property type="protein sequence ID" value="SDT59866.1"/>
    <property type="molecule type" value="Genomic_DNA"/>
</dbReference>
<feature type="chain" id="PRO_5009270228" evidence="1">
    <location>
        <begin position="31"/>
        <end position="357"/>
    </location>
</feature>
<dbReference type="InterPro" id="IPR000073">
    <property type="entry name" value="AB_hydrolase_1"/>
</dbReference>
<dbReference type="RefSeq" id="WP_244548920.1">
    <property type="nucleotide sequence ID" value="NZ_LT629750.1"/>
</dbReference>
<evidence type="ECO:0000313" key="3">
    <source>
        <dbReference type="EMBL" id="SDT59866.1"/>
    </source>
</evidence>
<dbReference type="InterPro" id="IPR050266">
    <property type="entry name" value="AB_hydrolase_sf"/>
</dbReference>
<keyword evidence="4" id="KW-1185">Reference proteome</keyword>
<dbReference type="GO" id="GO:0016787">
    <property type="term" value="F:hydrolase activity"/>
    <property type="evidence" value="ECO:0007669"/>
    <property type="project" value="UniProtKB-KW"/>
</dbReference>
<dbReference type="PANTHER" id="PTHR43798">
    <property type="entry name" value="MONOACYLGLYCEROL LIPASE"/>
    <property type="match status" value="1"/>
</dbReference>
<dbReference type="Pfam" id="PF00561">
    <property type="entry name" value="Abhydrolase_1"/>
    <property type="match status" value="1"/>
</dbReference>
<proteinExistence type="predicted"/>
<gene>
    <name evidence="3" type="ORF">SAMN05444158_7383</name>
</gene>
<evidence type="ECO:0000259" key="2">
    <source>
        <dbReference type="Pfam" id="PF00561"/>
    </source>
</evidence>
<feature type="domain" description="AB hydrolase-1" evidence="2">
    <location>
        <begin position="69"/>
        <end position="335"/>
    </location>
</feature>
<organism evidence="3 4">
    <name type="scientific">Bradyrhizobium canariense</name>
    <dbReference type="NCBI Taxonomy" id="255045"/>
    <lineage>
        <taxon>Bacteria</taxon>
        <taxon>Pseudomonadati</taxon>
        <taxon>Pseudomonadota</taxon>
        <taxon>Alphaproteobacteria</taxon>
        <taxon>Hyphomicrobiales</taxon>
        <taxon>Nitrobacteraceae</taxon>
        <taxon>Bradyrhizobium</taxon>
    </lineage>
</organism>
<protein>
    <submittedName>
        <fullName evidence="3">Lysophospholipase, alpha-beta hydrolase superfamily</fullName>
    </submittedName>
</protein>
<dbReference type="Gene3D" id="3.40.50.1820">
    <property type="entry name" value="alpha/beta hydrolase"/>
    <property type="match status" value="1"/>
</dbReference>